<reference evidence="1" key="1">
    <citation type="journal article" date="2014" name="Front. Microbiol.">
        <title>High frequency of phylogenetically diverse reductive dehalogenase-homologous genes in deep subseafloor sedimentary metagenomes.</title>
        <authorList>
            <person name="Kawai M."/>
            <person name="Futagami T."/>
            <person name="Toyoda A."/>
            <person name="Takaki Y."/>
            <person name="Nishi S."/>
            <person name="Hori S."/>
            <person name="Arai W."/>
            <person name="Tsubouchi T."/>
            <person name="Morono Y."/>
            <person name="Uchiyama I."/>
            <person name="Ito T."/>
            <person name="Fujiyama A."/>
            <person name="Inagaki F."/>
            <person name="Takami H."/>
        </authorList>
    </citation>
    <scope>NUCLEOTIDE SEQUENCE</scope>
    <source>
        <strain evidence="1">Expedition CK06-06</strain>
    </source>
</reference>
<accession>X1NXE2</accession>
<name>X1NXE2_9ZZZZ</name>
<dbReference type="AlphaFoldDB" id="X1NXE2"/>
<organism evidence="1">
    <name type="scientific">marine sediment metagenome</name>
    <dbReference type="NCBI Taxonomy" id="412755"/>
    <lineage>
        <taxon>unclassified sequences</taxon>
        <taxon>metagenomes</taxon>
        <taxon>ecological metagenomes</taxon>
    </lineage>
</organism>
<gene>
    <name evidence="1" type="ORF">S06H3_28848</name>
</gene>
<protein>
    <submittedName>
        <fullName evidence="1">Uncharacterized protein</fullName>
    </submittedName>
</protein>
<evidence type="ECO:0000313" key="1">
    <source>
        <dbReference type="EMBL" id="GAI31445.1"/>
    </source>
</evidence>
<sequence>MEERFRVCPHNQLPGKMMVEYWRGKEYVAGIYPHEDGIRIVSKHLDGVEHEAGNPPAVVIRFSK</sequence>
<comment type="caution">
    <text evidence="1">The sequence shown here is derived from an EMBL/GenBank/DDBJ whole genome shotgun (WGS) entry which is preliminary data.</text>
</comment>
<proteinExistence type="predicted"/>
<dbReference type="EMBL" id="BARV01016866">
    <property type="protein sequence ID" value="GAI31445.1"/>
    <property type="molecule type" value="Genomic_DNA"/>
</dbReference>